<reference evidence="2 3" key="1">
    <citation type="journal article" date="2022" name="Allergy">
        <title>Genome assembly and annotation of Periplaneta americana reveal a comprehensive cockroach allergen profile.</title>
        <authorList>
            <person name="Wang L."/>
            <person name="Xiong Q."/>
            <person name="Saelim N."/>
            <person name="Wang L."/>
            <person name="Nong W."/>
            <person name="Wan A.T."/>
            <person name="Shi M."/>
            <person name="Liu X."/>
            <person name="Cao Q."/>
            <person name="Hui J.H.L."/>
            <person name="Sookrung N."/>
            <person name="Leung T.F."/>
            <person name="Tungtrongchitr A."/>
            <person name="Tsui S.K.W."/>
        </authorList>
    </citation>
    <scope>NUCLEOTIDE SEQUENCE [LARGE SCALE GENOMIC DNA]</scope>
    <source>
        <strain evidence="2">PWHHKU_190912</strain>
    </source>
</reference>
<name>A0ABQ8SH60_PERAM</name>
<gene>
    <name evidence="2" type="ORF">ANN_15372</name>
</gene>
<proteinExistence type="predicted"/>
<sequence length="78" mass="9210">MHHPPKSPGRPKTVRNPGHEDRVRTTFQHSPLRSVLQHSQALDMSDRRVGPILHYELHFYLFYADFMRNVPTIYDLSL</sequence>
<organism evidence="2 3">
    <name type="scientific">Periplaneta americana</name>
    <name type="common">American cockroach</name>
    <name type="synonym">Blatta americana</name>
    <dbReference type="NCBI Taxonomy" id="6978"/>
    <lineage>
        <taxon>Eukaryota</taxon>
        <taxon>Metazoa</taxon>
        <taxon>Ecdysozoa</taxon>
        <taxon>Arthropoda</taxon>
        <taxon>Hexapoda</taxon>
        <taxon>Insecta</taxon>
        <taxon>Pterygota</taxon>
        <taxon>Neoptera</taxon>
        <taxon>Polyneoptera</taxon>
        <taxon>Dictyoptera</taxon>
        <taxon>Blattodea</taxon>
        <taxon>Blattoidea</taxon>
        <taxon>Blattidae</taxon>
        <taxon>Blattinae</taxon>
        <taxon>Periplaneta</taxon>
    </lineage>
</organism>
<feature type="region of interest" description="Disordered" evidence="1">
    <location>
        <begin position="1"/>
        <end position="30"/>
    </location>
</feature>
<keyword evidence="3" id="KW-1185">Reference proteome</keyword>
<dbReference type="EMBL" id="JAJSOF020000027">
    <property type="protein sequence ID" value="KAJ4433115.1"/>
    <property type="molecule type" value="Genomic_DNA"/>
</dbReference>
<protein>
    <submittedName>
        <fullName evidence="2">Uncharacterized protein</fullName>
    </submittedName>
</protein>
<evidence type="ECO:0000313" key="3">
    <source>
        <dbReference type="Proteomes" id="UP001148838"/>
    </source>
</evidence>
<accession>A0ABQ8SH60</accession>
<evidence type="ECO:0000313" key="2">
    <source>
        <dbReference type="EMBL" id="KAJ4433115.1"/>
    </source>
</evidence>
<evidence type="ECO:0000256" key="1">
    <source>
        <dbReference type="SAM" id="MobiDB-lite"/>
    </source>
</evidence>
<comment type="caution">
    <text evidence="2">The sequence shown here is derived from an EMBL/GenBank/DDBJ whole genome shotgun (WGS) entry which is preliminary data.</text>
</comment>
<dbReference type="Proteomes" id="UP001148838">
    <property type="component" value="Unassembled WGS sequence"/>
</dbReference>